<keyword evidence="2" id="KW-1185">Reference proteome</keyword>
<evidence type="ECO:0000313" key="1">
    <source>
        <dbReference type="EMBL" id="GGH42917.1"/>
    </source>
</evidence>
<dbReference type="EMBL" id="BMJY01000005">
    <property type="protein sequence ID" value="GGH42917.1"/>
    <property type="molecule type" value="Genomic_DNA"/>
</dbReference>
<accession>A0A917MM79</accession>
<reference evidence="1" key="1">
    <citation type="journal article" date="2014" name="Int. J. Syst. Evol. Microbiol.">
        <title>Complete genome sequence of Corynebacterium casei LMG S-19264T (=DSM 44701T), isolated from a smear-ripened cheese.</title>
        <authorList>
            <consortium name="US DOE Joint Genome Institute (JGI-PGF)"/>
            <person name="Walter F."/>
            <person name="Albersmeier A."/>
            <person name="Kalinowski J."/>
            <person name="Ruckert C."/>
        </authorList>
    </citation>
    <scope>NUCLEOTIDE SEQUENCE</scope>
    <source>
        <strain evidence="1">CGMCC 1.15794</strain>
    </source>
</reference>
<organism evidence="1 2">
    <name type="scientific">Microbacterium album</name>
    <dbReference type="NCBI Taxonomy" id="2053191"/>
    <lineage>
        <taxon>Bacteria</taxon>
        <taxon>Bacillati</taxon>
        <taxon>Actinomycetota</taxon>
        <taxon>Actinomycetes</taxon>
        <taxon>Micrococcales</taxon>
        <taxon>Microbacteriaceae</taxon>
        <taxon>Microbacterium</taxon>
    </lineage>
</organism>
<dbReference type="Proteomes" id="UP000657592">
    <property type="component" value="Unassembled WGS sequence"/>
</dbReference>
<evidence type="ECO:0000313" key="2">
    <source>
        <dbReference type="Proteomes" id="UP000657592"/>
    </source>
</evidence>
<gene>
    <name evidence="1" type="ORF">GCM10010921_16450</name>
</gene>
<comment type="caution">
    <text evidence="1">The sequence shown here is derived from an EMBL/GenBank/DDBJ whole genome shotgun (WGS) entry which is preliminary data.</text>
</comment>
<protein>
    <recommendedName>
        <fullName evidence="3">Flagellar protein FlgN</fullName>
    </recommendedName>
</protein>
<sequence length="97" mass="10642">MAGEDVRQHLAGLESVEAQLRDLHQAFTGTDAFDRGLGYDTGHPRLSRAVDDFGGAWNDRRAELADKIARVADLAQAIRETFRELDAQYAGALEGAR</sequence>
<name>A0A917MM79_9MICO</name>
<evidence type="ECO:0008006" key="3">
    <source>
        <dbReference type="Google" id="ProtNLM"/>
    </source>
</evidence>
<dbReference type="RefSeq" id="WP_188755786.1">
    <property type="nucleotide sequence ID" value="NZ_BMJY01000005.1"/>
</dbReference>
<dbReference type="AlphaFoldDB" id="A0A917MM79"/>
<reference evidence="1" key="2">
    <citation type="submission" date="2020-09" db="EMBL/GenBank/DDBJ databases">
        <authorList>
            <person name="Sun Q."/>
            <person name="Zhou Y."/>
        </authorList>
    </citation>
    <scope>NUCLEOTIDE SEQUENCE</scope>
    <source>
        <strain evidence="1">CGMCC 1.15794</strain>
    </source>
</reference>
<proteinExistence type="predicted"/>